<evidence type="ECO:0000313" key="4">
    <source>
        <dbReference type="EMBL" id="KAL1546993.1"/>
    </source>
</evidence>
<dbReference type="PROSITE" id="PS00375">
    <property type="entry name" value="UDPGT"/>
    <property type="match status" value="1"/>
</dbReference>
<dbReference type="Gene3D" id="3.40.50.2000">
    <property type="entry name" value="Glycogen Phosphorylase B"/>
    <property type="match status" value="2"/>
</dbReference>
<dbReference type="FunFam" id="3.40.50.2000:FF:000027">
    <property type="entry name" value="Glycosyltransferase"/>
    <property type="match status" value="1"/>
</dbReference>
<keyword evidence="3 4" id="KW-0328">Glycosyltransferase</keyword>
<dbReference type="GO" id="GO:0035251">
    <property type="term" value="F:UDP-glucosyltransferase activity"/>
    <property type="evidence" value="ECO:0007669"/>
    <property type="project" value="UniProtKB-ARBA"/>
</dbReference>
<comment type="caution">
    <text evidence="4">The sequence shown here is derived from an EMBL/GenBank/DDBJ whole genome shotgun (WGS) entry which is preliminary data.</text>
</comment>
<evidence type="ECO:0000256" key="3">
    <source>
        <dbReference type="RuleBase" id="RU003718"/>
    </source>
</evidence>
<dbReference type="EC" id="2.4.1.324" evidence="4"/>
<name>A0ABD1GV47_SALDI</name>
<dbReference type="PANTHER" id="PTHR11926">
    <property type="entry name" value="GLUCOSYL/GLUCURONOSYL TRANSFERASES"/>
    <property type="match status" value="1"/>
</dbReference>
<dbReference type="SUPFAM" id="SSF53756">
    <property type="entry name" value="UDP-Glycosyltransferase/glycogen phosphorylase"/>
    <property type="match status" value="1"/>
</dbReference>
<dbReference type="Proteomes" id="UP001567538">
    <property type="component" value="Unassembled WGS sequence"/>
</dbReference>
<dbReference type="AlphaFoldDB" id="A0ABD1GV47"/>
<dbReference type="EMBL" id="JBEAFC010000008">
    <property type="protein sequence ID" value="KAL1546993.1"/>
    <property type="molecule type" value="Genomic_DNA"/>
</dbReference>
<dbReference type="CDD" id="cd03784">
    <property type="entry name" value="GT1_Gtf-like"/>
    <property type="match status" value="1"/>
</dbReference>
<reference evidence="4 5" key="1">
    <citation type="submission" date="2024-06" db="EMBL/GenBank/DDBJ databases">
        <title>A chromosome level genome sequence of Diviner's sage (Salvia divinorum).</title>
        <authorList>
            <person name="Ford S.A."/>
            <person name="Ro D.-K."/>
            <person name="Ness R.W."/>
            <person name="Phillips M.A."/>
        </authorList>
    </citation>
    <scope>NUCLEOTIDE SEQUENCE [LARGE SCALE GENOMIC DNA]</scope>
    <source>
        <strain evidence="4">SAF-2024a</strain>
        <tissue evidence="4">Leaf</tissue>
    </source>
</reference>
<dbReference type="InterPro" id="IPR002213">
    <property type="entry name" value="UDP_glucos_trans"/>
</dbReference>
<evidence type="ECO:0000313" key="5">
    <source>
        <dbReference type="Proteomes" id="UP001567538"/>
    </source>
</evidence>
<accession>A0ABD1GV47</accession>
<dbReference type="PANTHER" id="PTHR11926:SF774">
    <property type="entry name" value="UDP-GLYCOSYLTRANSFERASE 85A1-RELATED"/>
    <property type="match status" value="1"/>
</dbReference>
<comment type="similarity">
    <text evidence="1 3">Belongs to the UDP-glycosyltransferase family.</text>
</comment>
<proteinExistence type="inferred from homology"/>
<dbReference type="InterPro" id="IPR035595">
    <property type="entry name" value="UDP_glycos_trans_CS"/>
</dbReference>
<evidence type="ECO:0000256" key="1">
    <source>
        <dbReference type="ARBA" id="ARBA00009995"/>
    </source>
</evidence>
<evidence type="ECO:0000256" key="2">
    <source>
        <dbReference type="ARBA" id="ARBA00022679"/>
    </source>
</evidence>
<organism evidence="4 5">
    <name type="scientific">Salvia divinorum</name>
    <name type="common">Maria pastora</name>
    <name type="synonym">Diviner's sage</name>
    <dbReference type="NCBI Taxonomy" id="28513"/>
    <lineage>
        <taxon>Eukaryota</taxon>
        <taxon>Viridiplantae</taxon>
        <taxon>Streptophyta</taxon>
        <taxon>Embryophyta</taxon>
        <taxon>Tracheophyta</taxon>
        <taxon>Spermatophyta</taxon>
        <taxon>Magnoliopsida</taxon>
        <taxon>eudicotyledons</taxon>
        <taxon>Gunneridae</taxon>
        <taxon>Pentapetalae</taxon>
        <taxon>asterids</taxon>
        <taxon>lamiids</taxon>
        <taxon>Lamiales</taxon>
        <taxon>Lamiaceae</taxon>
        <taxon>Nepetoideae</taxon>
        <taxon>Mentheae</taxon>
        <taxon>Salviinae</taxon>
        <taxon>Salvia</taxon>
        <taxon>Salvia subgen. Calosphace</taxon>
    </lineage>
</organism>
<sequence>MGYAPLNKDTADLTNGYLDTVVDGIPAMKGIRLRDVPSFIRTTNPDDFMVRFILQETTRAKRASAIILNTFEALEQSVLDALSAFLPPTYAVGPLHLLETGLTDRLDRLGSNLWKEEPDCLEWLDSQEPGSVVYVNFGSITVMTPGQLTEFAWGLANSGRSFLWVNRPDLVSGEKAVLEPEFMEATRGRGRMARWCPQERVLRHPAVGGFLTHSGWNSTLESVSSGVPMICWPFFAEQQMNCWYCCGEWGVGMEIDSDVKRDEVEKQVRSLMEGKVGREMRRRAVEWKNLAAEAAKGPSHRNLRKVIDEALLGNV</sequence>
<dbReference type="Pfam" id="PF00201">
    <property type="entry name" value="UDPGT"/>
    <property type="match status" value="1"/>
</dbReference>
<keyword evidence="2 3" id="KW-0808">Transferase</keyword>
<protein>
    <submittedName>
        <fullName evidence="4">7-deoxyloganetin glucosyltransferase</fullName>
        <ecNumber evidence="4">2.4.1.324</ecNumber>
    </submittedName>
</protein>
<keyword evidence="5" id="KW-1185">Reference proteome</keyword>
<gene>
    <name evidence="4" type="ORF">AAHA92_23519</name>
</gene>